<dbReference type="InterPro" id="IPR008928">
    <property type="entry name" value="6-hairpin_glycosidase_sf"/>
</dbReference>
<dbReference type="PANTHER" id="PTHR34987:SF6">
    <property type="entry name" value="ALPHA-L-RHAMNOSIDASE SIX-HAIRPIN GLYCOSIDASE DOMAIN-CONTAINING PROTEIN"/>
    <property type="match status" value="1"/>
</dbReference>
<dbReference type="Gene3D" id="1.50.10.10">
    <property type="match status" value="1"/>
</dbReference>
<gene>
    <name evidence="1" type="ORF">JM658_11830</name>
</gene>
<evidence type="ECO:0000313" key="2">
    <source>
        <dbReference type="Proteomes" id="UP000829517"/>
    </source>
</evidence>
<name>A0ABS9J556_9FLAO</name>
<dbReference type="RefSeq" id="WP_236959479.1">
    <property type="nucleotide sequence ID" value="NZ_JAETXX010000007.1"/>
</dbReference>
<dbReference type="PANTHER" id="PTHR34987">
    <property type="entry name" value="C, PUTATIVE (AFU_ORTHOLOGUE AFUA_3G02880)-RELATED"/>
    <property type="match status" value="1"/>
</dbReference>
<sequence>MNFVLKYLILLLCLNVYSQKGKLWKIEDKGSIILNINKNKIHKYNDNIEMSGRKISSIIHYSYNDEGLKISRDIYYPQLRTYLKTSDPSWKEYRAYLKESYSDEILPSIEVNNLIFSPSKLNAIVIEGKLEFIYMEDNGLVLSRTFYPSMNDRLFVEEWSLKNVTEKHIEINGTETTISREINGERGVYRTKVESNLKEKVTIGPNESYSFVIAMSASLNNESSPSLNNINFESVGRANFLNKMKSSLILETPNSALNRLFYFSKIRASESIFDSKIGLVHSPGGGRYYVGFWANDQAEYVSPFFPYLGYDLGIKSSNNMYELYEKETNLDFTNIRYSFEMEGDAPINEQDRGDAAMIAYGATQYVMALGSDEEASRLWPLIEWCLEYNKRMLNRQGVVSSDSDEMEGRIETGTANLSTSSLYYGALNLAADLAQSMGKPKRIAEEYRNRAEILKMNIEKYFGANIEGLVTYKYYKEHEYLRHWICLPLVVGIFERKEGTVDALLDRLWSENGIHVENNSKNEDISKIFWDRGTLYALRGTFLANETDRSLEKLISFTEKRLLGDRVPYVVEAYPEGGMAHLSAESGLYCRIFTEGILGITPTGLNSFSFTPKLPTDWSFMNLKNIKAFGQNFSIELKKKQRKMFVKVTNNISSEHLFEKEVMIGDKVDISF</sequence>
<proteinExistence type="predicted"/>
<evidence type="ECO:0000313" key="1">
    <source>
        <dbReference type="EMBL" id="MCF8715515.1"/>
    </source>
</evidence>
<dbReference type="EMBL" id="JAETXX010000007">
    <property type="protein sequence ID" value="MCF8715515.1"/>
    <property type="molecule type" value="Genomic_DNA"/>
</dbReference>
<protein>
    <submittedName>
        <fullName evidence="1">Six-hairpin glycosidase-like protein</fullName>
    </submittedName>
</protein>
<reference evidence="1 2" key="1">
    <citation type="submission" date="2021-01" db="EMBL/GenBank/DDBJ databases">
        <title>Genome sequencing of Joostella atrarenae M1-2 (= KCTC 23194).</title>
        <authorList>
            <person name="Zakaria M.R."/>
            <person name="Lam M.Q."/>
            <person name="Chong C.S."/>
        </authorList>
    </citation>
    <scope>NUCLEOTIDE SEQUENCE [LARGE SCALE GENOMIC DNA]</scope>
    <source>
        <strain evidence="1 2">M1-2</strain>
    </source>
</reference>
<organism evidence="1 2">
    <name type="scientific">Joostella atrarenae</name>
    <dbReference type="NCBI Taxonomy" id="679257"/>
    <lineage>
        <taxon>Bacteria</taxon>
        <taxon>Pseudomonadati</taxon>
        <taxon>Bacteroidota</taxon>
        <taxon>Flavobacteriia</taxon>
        <taxon>Flavobacteriales</taxon>
        <taxon>Flavobacteriaceae</taxon>
        <taxon>Joostella</taxon>
    </lineage>
</organism>
<dbReference type="SUPFAM" id="SSF48208">
    <property type="entry name" value="Six-hairpin glycosidases"/>
    <property type="match status" value="1"/>
</dbReference>
<dbReference type="InterPro" id="IPR012341">
    <property type="entry name" value="6hp_glycosidase-like_sf"/>
</dbReference>
<accession>A0ABS9J556</accession>
<comment type="caution">
    <text evidence="1">The sequence shown here is derived from an EMBL/GenBank/DDBJ whole genome shotgun (WGS) entry which is preliminary data.</text>
</comment>
<keyword evidence="2" id="KW-1185">Reference proteome</keyword>
<dbReference type="Proteomes" id="UP000829517">
    <property type="component" value="Unassembled WGS sequence"/>
</dbReference>